<keyword evidence="11" id="KW-1185">Reference proteome</keyword>
<dbReference type="EMBL" id="JANIBK010000021">
    <property type="protein sequence ID" value="MCQ8128040.1"/>
    <property type="molecule type" value="Genomic_DNA"/>
</dbReference>
<name>A0ABT1U2H3_9GAMM</name>
<dbReference type="PANTHER" id="PTHR13090">
    <property type="entry name" value="ARGININE-HYDROXYLASE NDUFAF5, MITOCHONDRIAL"/>
    <property type="match status" value="1"/>
</dbReference>
<dbReference type="InterPro" id="IPR050602">
    <property type="entry name" value="Malonyl-ACP_OMT"/>
</dbReference>
<evidence type="ECO:0000256" key="3">
    <source>
        <dbReference type="ARBA" id="ARBA00012327"/>
    </source>
</evidence>
<evidence type="ECO:0000256" key="6">
    <source>
        <dbReference type="ARBA" id="ARBA00022691"/>
    </source>
</evidence>
<dbReference type="InterPro" id="IPR029063">
    <property type="entry name" value="SAM-dependent_MTases_sf"/>
</dbReference>
<dbReference type="InterPro" id="IPR011814">
    <property type="entry name" value="BioC"/>
</dbReference>
<comment type="function">
    <text evidence="8">Converts the free carboxyl group of a malonyl-thioester to its methyl ester by transfer of a methyl group from S-adenosyl-L-methionine (SAM). It allows to synthesize pimeloyl-ACP via the fatty acid synthetic pathway.</text>
</comment>
<dbReference type="InterPro" id="IPR013216">
    <property type="entry name" value="Methyltransf_11"/>
</dbReference>
<dbReference type="HAMAP" id="MF_00835">
    <property type="entry name" value="BioC"/>
    <property type="match status" value="1"/>
</dbReference>
<comment type="caution">
    <text evidence="10">The sequence shown here is derived from an EMBL/GenBank/DDBJ whole genome shotgun (WGS) entry which is preliminary data.</text>
</comment>
<evidence type="ECO:0000313" key="10">
    <source>
        <dbReference type="EMBL" id="MCQ8128040.1"/>
    </source>
</evidence>
<gene>
    <name evidence="8 10" type="primary">bioC</name>
    <name evidence="10" type="ORF">NP596_06150</name>
</gene>
<evidence type="ECO:0000313" key="11">
    <source>
        <dbReference type="Proteomes" id="UP001524586"/>
    </source>
</evidence>
<dbReference type="CDD" id="cd02440">
    <property type="entry name" value="AdoMet_MTases"/>
    <property type="match status" value="1"/>
</dbReference>
<accession>A0ABT1U2H3</accession>
<evidence type="ECO:0000256" key="1">
    <source>
        <dbReference type="ARBA" id="ARBA00000852"/>
    </source>
</evidence>
<feature type="domain" description="Methyltransferase type 11" evidence="9">
    <location>
        <begin position="51"/>
        <end position="146"/>
    </location>
</feature>
<keyword evidence="7 8" id="KW-0093">Biotin biosynthesis</keyword>
<dbReference type="Gene3D" id="3.40.50.150">
    <property type="entry name" value="Vaccinia Virus protein VP39"/>
    <property type="match status" value="1"/>
</dbReference>
<dbReference type="RefSeq" id="WP_256614403.1">
    <property type="nucleotide sequence ID" value="NZ_JANIBK010000021.1"/>
</dbReference>
<dbReference type="NCBIfam" id="TIGR02072">
    <property type="entry name" value="BioC"/>
    <property type="match status" value="1"/>
</dbReference>
<comment type="similarity">
    <text evidence="8">Belongs to the methyltransferase superfamily.</text>
</comment>
<dbReference type="Pfam" id="PF08241">
    <property type="entry name" value="Methyltransf_11"/>
    <property type="match status" value="1"/>
</dbReference>
<comment type="catalytic activity">
    <reaction evidence="1 8">
        <text>malonyl-[ACP] + S-adenosyl-L-methionine = malonyl-[ACP] methyl ester + S-adenosyl-L-homocysteine</text>
        <dbReference type="Rhea" id="RHEA:17105"/>
        <dbReference type="Rhea" id="RHEA-COMP:9623"/>
        <dbReference type="Rhea" id="RHEA-COMP:9954"/>
        <dbReference type="ChEBI" id="CHEBI:57856"/>
        <dbReference type="ChEBI" id="CHEBI:59789"/>
        <dbReference type="ChEBI" id="CHEBI:78449"/>
        <dbReference type="ChEBI" id="CHEBI:78845"/>
        <dbReference type="EC" id="2.1.1.197"/>
    </reaction>
</comment>
<proteinExistence type="inferred from homology"/>
<keyword evidence="5 8" id="KW-0808">Transferase</keyword>
<organism evidence="10 11">
    <name type="scientific">Methylomonas rivi</name>
    <dbReference type="NCBI Taxonomy" id="2952226"/>
    <lineage>
        <taxon>Bacteria</taxon>
        <taxon>Pseudomonadati</taxon>
        <taxon>Pseudomonadota</taxon>
        <taxon>Gammaproteobacteria</taxon>
        <taxon>Methylococcales</taxon>
        <taxon>Methylococcaceae</taxon>
        <taxon>Methylomonas</taxon>
    </lineage>
</organism>
<evidence type="ECO:0000256" key="7">
    <source>
        <dbReference type="ARBA" id="ARBA00022756"/>
    </source>
</evidence>
<keyword evidence="6 8" id="KW-0949">S-adenosyl-L-methionine</keyword>
<keyword evidence="4 8" id="KW-0489">Methyltransferase</keyword>
<dbReference type="Proteomes" id="UP001524586">
    <property type="component" value="Unassembled WGS sequence"/>
</dbReference>
<dbReference type="GO" id="GO:0102130">
    <property type="term" value="F:malonyl-CoA methyltransferase activity"/>
    <property type="evidence" value="ECO:0007669"/>
    <property type="project" value="UniProtKB-EC"/>
</dbReference>
<protein>
    <recommendedName>
        <fullName evidence="3 8">Malonyl-[acyl-carrier protein] O-methyltransferase</fullName>
        <shortName evidence="8">Malonyl-ACP O-methyltransferase</shortName>
        <ecNumber evidence="3 8">2.1.1.197</ecNumber>
    </recommendedName>
    <alternativeName>
        <fullName evidence="8">Biotin synthesis protein BioC</fullName>
    </alternativeName>
</protein>
<dbReference type="GO" id="GO:0032259">
    <property type="term" value="P:methylation"/>
    <property type="evidence" value="ECO:0007669"/>
    <property type="project" value="UniProtKB-KW"/>
</dbReference>
<evidence type="ECO:0000259" key="9">
    <source>
        <dbReference type="Pfam" id="PF08241"/>
    </source>
</evidence>
<evidence type="ECO:0000256" key="5">
    <source>
        <dbReference type="ARBA" id="ARBA00022679"/>
    </source>
</evidence>
<comment type="pathway">
    <text evidence="2 8">Cofactor biosynthesis; biotin biosynthesis.</text>
</comment>
<reference evidence="10 11" key="1">
    <citation type="submission" date="2022-07" db="EMBL/GenBank/DDBJ databases">
        <title>Methylomonas rivi sp. nov., Methylomonas rosea sp. nov., Methylomonas aureus sp. nov. and Methylomonas subterranea sp. nov., four novel methanotrophs isolated from a freshwater creek and the deep terrestrial subsurface.</title>
        <authorList>
            <person name="Abin C."/>
            <person name="Sankaranarayanan K."/>
            <person name="Garner C."/>
            <person name="Sindelar R."/>
            <person name="Kotary K."/>
            <person name="Garner R."/>
            <person name="Barclay S."/>
            <person name="Lawson P."/>
            <person name="Krumholz L."/>
        </authorList>
    </citation>
    <scope>NUCLEOTIDE SEQUENCE [LARGE SCALE GENOMIC DNA]</scope>
    <source>
        <strain evidence="10 11">WSC-6</strain>
    </source>
</reference>
<evidence type="ECO:0000256" key="4">
    <source>
        <dbReference type="ARBA" id="ARBA00022603"/>
    </source>
</evidence>
<evidence type="ECO:0000256" key="2">
    <source>
        <dbReference type="ARBA" id="ARBA00004746"/>
    </source>
</evidence>
<dbReference type="PANTHER" id="PTHR13090:SF1">
    <property type="entry name" value="ARGININE-HYDROXYLASE NDUFAF5, MITOCHONDRIAL"/>
    <property type="match status" value="1"/>
</dbReference>
<dbReference type="EC" id="2.1.1.197" evidence="3 8"/>
<sequence length="263" mass="29480">MTAEILLDKHKVRRSFAAAAAGYDSLASLQRQVGLELLRRFPLHGRDEVIVDLGCGTGFLTHQLAANPLRQQLLALDVAMPMLAASRRNYPAMRADYVCGDAEKLPFADNSIDRIYSNLALQWAQELSAALLDFQRVLKSRGSLVFATFGPQTLVELKAAWSVVDDYTHVNDFHTADQIEWFLQVAGFEGINVDSVLYRSEYSDVETLMRELKGIGAHNVNRKRNPRPTTKTQLQEMIKHYPRQGAGILASYEIIFVRAELSA</sequence>
<evidence type="ECO:0000256" key="8">
    <source>
        <dbReference type="HAMAP-Rule" id="MF_00835"/>
    </source>
</evidence>
<dbReference type="SUPFAM" id="SSF53335">
    <property type="entry name" value="S-adenosyl-L-methionine-dependent methyltransferases"/>
    <property type="match status" value="1"/>
</dbReference>